<feature type="domain" description="Aspartate/ornithine carbamoyltransferase Asp/Orn-binding" evidence="8">
    <location>
        <begin position="172"/>
        <end position="319"/>
    </location>
</feature>
<feature type="binding site" evidence="7">
    <location>
        <begin position="149"/>
        <end position="152"/>
    </location>
    <ligand>
        <name>carbamoyl phosphate</name>
        <dbReference type="ChEBI" id="CHEBI:58228"/>
    </ligand>
</feature>
<dbReference type="SUPFAM" id="SSF53671">
    <property type="entry name" value="Aspartate/ornithine carbamoyltransferase"/>
    <property type="match status" value="1"/>
</dbReference>
<sequence length="322" mass="35073">MTMTSLKPVPDDPRIGTPPRHFLDLDDLDSATLDRILGMARAIKADGPRSAVGGDRPLAGKTLALIFEKNSTRTRVSFEVAMRQLGGDVIMLDGEKSQLGRGETVADTARVLSRYVDVIMLRTTSAEKLGEMAHHATVPVINGLTDRAHPCQLMADVMTLREYKGEDLVGRVVTWCGDGNNVATTWVKAAARFGFELRLACPESLRVDREVIAWARANGARLVEGGDPETLVEGADCVVTDTWVSMGDKDAANRHNLLRPFQVNDALMARAKPDAVFMHCLPAHRGEEVTADVIDGPRSAVWDEAENRLHAQKGILAWCLGA</sequence>
<dbReference type="Pfam" id="PF00185">
    <property type="entry name" value="OTCace"/>
    <property type="match status" value="1"/>
</dbReference>
<evidence type="ECO:0000256" key="3">
    <source>
        <dbReference type="ARBA" id="ARBA00007805"/>
    </source>
</evidence>
<name>A0A1G7CRL0_9PROT</name>
<feature type="binding site" evidence="7">
    <location>
        <position position="98"/>
    </location>
    <ligand>
        <name>carbamoyl phosphate</name>
        <dbReference type="ChEBI" id="CHEBI:58228"/>
    </ligand>
</feature>
<dbReference type="GO" id="GO:0004585">
    <property type="term" value="F:ornithine carbamoyltransferase activity"/>
    <property type="evidence" value="ECO:0007669"/>
    <property type="project" value="UniProtKB-UniRule"/>
</dbReference>
<keyword evidence="11" id="KW-1185">Reference proteome</keyword>
<accession>A0A1G7CRL0</accession>
<dbReference type="PANTHER" id="PTHR45753:SF3">
    <property type="entry name" value="ORNITHINE TRANSCARBAMYLASE, MITOCHONDRIAL"/>
    <property type="match status" value="1"/>
</dbReference>
<feature type="binding site" evidence="7">
    <location>
        <position position="241"/>
    </location>
    <ligand>
        <name>L-ornithine</name>
        <dbReference type="ChEBI" id="CHEBI:46911"/>
    </ligand>
</feature>
<dbReference type="PROSITE" id="PS00097">
    <property type="entry name" value="CARBAMOYLTRANSFERASE"/>
    <property type="match status" value="1"/>
</dbReference>
<dbReference type="GO" id="GO:0042450">
    <property type="term" value="P:L-arginine biosynthetic process via ornithine"/>
    <property type="evidence" value="ECO:0007669"/>
    <property type="project" value="UniProtKB-UniRule"/>
</dbReference>
<dbReference type="FunFam" id="3.40.50.1370:FF:000008">
    <property type="entry name" value="Ornithine carbamoyltransferase"/>
    <property type="match status" value="1"/>
</dbReference>
<evidence type="ECO:0000313" key="10">
    <source>
        <dbReference type="EMBL" id="SDE41939.1"/>
    </source>
</evidence>
<dbReference type="RefSeq" id="WP_245699172.1">
    <property type="nucleotide sequence ID" value="NZ_FNAP01000006.1"/>
</dbReference>
<evidence type="ECO:0000259" key="8">
    <source>
        <dbReference type="Pfam" id="PF00185"/>
    </source>
</evidence>
<dbReference type="GO" id="GO:0005737">
    <property type="term" value="C:cytoplasm"/>
    <property type="evidence" value="ECO:0007669"/>
    <property type="project" value="UniProtKB-SubCell"/>
</dbReference>
<evidence type="ECO:0000259" key="9">
    <source>
        <dbReference type="Pfam" id="PF02729"/>
    </source>
</evidence>
<dbReference type="EMBL" id="FNAP01000006">
    <property type="protein sequence ID" value="SDE41939.1"/>
    <property type="molecule type" value="Genomic_DNA"/>
</dbReference>
<dbReference type="HAMAP" id="MF_01109">
    <property type="entry name" value="OTCase"/>
    <property type="match status" value="1"/>
</dbReference>
<feature type="binding site" evidence="7">
    <location>
        <begin position="245"/>
        <end position="246"/>
    </location>
    <ligand>
        <name>L-ornithine</name>
        <dbReference type="ChEBI" id="CHEBI:46911"/>
    </ligand>
</feature>
<dbReference type="PRINTS" id="PR00102">
    <property type="entry name" value="OTCASE"/>
</dbReference>
<gene>
    <name evidence="10" type="ORF">SAMN05421720_106192</name>
</gene>
<evidence type="ECO:0000256" key="4">
    <source>
        <dbReference type="ARBA" id="ARBA00013007"/>
    </source>
</evidence>
<dbReference type="InterPro" id="IPR036901">
    <property type="entry name" value="Asp/Orn_carbamoylTrfase_sf"/>
</dbReference>
<feature type="binding site" evidence="7">
    <location>
        <position position="308"/>
    </location>
    <ligand>
        <name>carbamoyl phosphate</name>
        <dbReference type="ChEBI" id="CHEBI:58228"/>
    </ligand>
</feature>
<dbReference type="PANTHER" id="PTHR45753">
    <property type="entry name" value="ORNITHINE CARBAMOYLTRANSFERASE, MITOCHONDRIAL"/>
    <property type="match status" value="1"/>
</dbReference>
<keyword evidence="5 7" id="KW-0808">Transferase</keyword>
<dbReference type="AlphaFoldDB" id="A0A1G7CRL0"/>
<dbReference type="InterPro" id="IPR006130">
    <property type="entry name" value="Asp/Orn_carbamoylTrfase"/>
</dbReference>
<comment type="subcellular location">
    <subcellularLocation>
        <location evidence="7">Cytoplasm</location>
    </subcellularLocation>
</comment>
<comment type="catalytic activity">
    <reaction evidence="6 7">
        <text>carbamoyl phosphate + L-ornithine = L-citrulline + phosphate + H(+)</text>
        <dbReference type="Rhea" id="RHEA:19513"/>
        <dbReference type="ChEBI" id="CHEBI:15378"/>
        <dbReference type="ChEBI" id="CHEBI:43474"/>
        <dbReference type="ChEBI" id="CHEBI:46911"/>
        <dbReference type="ChEBI" id="CHEBI:57743"/>
        <dbReference type="ChEBI" id="CHEBI:58228"/>
        <dbReference type="EC" id="2.1.3.3"/>
    </reaction>
</comment>
<dbReference type="NCBIfam" id="NF001986">
    <property type="entry name" value="PRK00779.1"/>
    <property type="match status" value="1"/>
</dbReference>
<dbReference type="Pfam" id="PF02729">
    <property type="entry name" value="OTCace_N"/>
    <property type="match status" value="1"/>
</dbReference>
<dbReference type="PRINTS" id="PR00100">
    <property type="entry name" value="AOTCASE"/>
</dbReference>
<feature type="binding site" evidence="7">
    <location>
        <begin position="280"/>
        <end position="281"/>
    </location>
    <ligand>
        <name>carbamoyl phosphate</name>
        <dbReference type="ChEBI" id="CHEBI:58228"/>
    </ligand>
</feature>
<dbReference type="NCBIfam" id="TIGR00658">
    <property type="entry name" value="orni_carb_tr"/>
    <property type="match status" value="1"/>
</dbReference>
<evidence type="ECO:0000313" key="11">
    <source>
        <dbReference type="Proteomes" id="UP000199412"/>
    </source>
</evidence>
<evidence type="ECO:0000256" key="2">
    <source>
        <dbReference type="ARBA" id="ARBA00004975"/>
    </source>
</evidence>
<proteinExistence type="inferred from homology"/>
<comment type="function">
    <text evidence="1">Reversibly catalyzes the transfer of the carbamoyl group from carbamoyl phosphate (CP) to the N(epsilon) atom of ornithine (ORN) to produce L-citrulline.</text>
</comment>
<protein>
    <recommendedName>
        <fullName evidence="4 7">Ornithine carbamoyltransferase</fullName>
        <shortName evidence="7">OTCase</shortName>
        <ecNumber evidence="4 7">2.1.3.3</ecNumber>
    </recommendedName>
</protein>
<keyword evidence="7" id="KW-0963">Cytoplasm</keyword>
<evidence type="ECO:0000256" key="6">
    <source>
        <dbReference type="ARBA" id="ARBA00048772"/>
    </source>
</evidence>
<dbReference type="InterPro" id="IPR024904">
    <property type="entry name" value="OTCase_ArgI"/>
</dbReference>
<dbReference type="Proteomes" id="UP000199412">
    <property type="component" value="Unassembled WGS sequence"/>
</dbReference>
<comment type="similarity">
    <text evidence="3 7">Belongs to the aspartate/ornithine carbamoyltransferase superfamily. OTCase family.</text>
</comment>
<dbReference type="GO" id="GO:0019240">
    <property type="term" value="P:citrulline biosynthetic process"/>
    <property type="evidence" value="ECO:0007669"/>
    <property type="project" value="TreeGrafter"/>
</dbReference>
<feature type="binding site" evidence="7">
    <location>
        <position position="122"/>
    </location>
    <ligand>
        <name>carbamoyl phosphate</name>
        <dbReference type="ChEBI" id="CHEBI:58228"/>
    </ligand>
</feature>
<evidence type="ECO:0000256" key="5">
    <source>
        <dbReference type="ARBA" id="ARBA00022679"/>
    </source>
</evidence>
<dbReference type="GO" id="GO:0016597">
    <property type="term" value="F:amino acid binding"/>
    <property type="evidence" value="ECO:0007669"/>
    <property type="project" value="InterPro"/>
</dbReference>
<dbReference type="InterPro" id="IPR002292">
    <property type="entry name" value="Orn/put_carbamltrans"/>
</dbReference>
<feature type="domain" description="Aspartate/ornithine carbamoyltransferase carbamoyl-P binding" evidence="9">
    <location>
        <begin position="20"/>
        <end position="162"/>
    </location>
</feature>
<feature type="binding site" evidence="7">
    <location>
        <begin position="71"/>
        <end position="74"/>
    </location>
    <ligand>
        <name>carbamoyl phosphate</name>
        <dbReference type="ChEBI" id="CHEBI:58228"/>
    </ligand>
</feature>
<dbReference type="InterPro" id="IPR006132">
    <property type="entry name" value="Asp/Orn_carbamoyltranf_P-bd"/>
</dbReference>
<reference evidence="10 11" key="1">
    <citation type="submission" date="2016-10" db="EMBL/GenBank/DDBJ databases">
        <authorList>
            <person name="de Groot N.N."/>
        </authorList>
    </citation>
    <scope>NUCLEOTIDE SEQUENCE [LARGE SCALE GENOMIC DNA]</scope>
    <source>
        <strain evidence="10 11">ATCC 700224</strain>
    </source>
</reference>
<dbReference type="STRING" id="69960.SAMN05421720_106192"/>
<dbReference type="InterPro" id="IPR006131">
    <property type="entry name" value="Asp_carbamoyltransf_Asp/Orn-bd"/>
</dbReference>
<feature type="binding site" evidence="7">
    <location>
        <position position="181"/>
    </location>
    <ligand>
        <name>L-ornithine</name>
        <dbReference type="ChEBI" id="CHEBI:46911"/>
    </ligand>
</feature>
<dbReference type="Gene3D" id="3.40.50.1370">
    <property type="entry name" value="Aspartate/ornithine carbamoyltransferase"/>
    <property type="match status" value="2"/>
</dbReference>
<organism evidence="10 11">
    <name type="scientific">Rhodospira trueperi</name>
    <dbReference type="NCBI Taxonomy" id="69960"/>
    <lineage>
        <taxon>Bacteria</taxon>
        <taxon>Pseudomonadati</taxon>
        <taxon>Pseudomonadota</taxon>
        <taxon>Alphaproteobacteria</taxon>
        <taxon>Rhodospirillales</taxon>
        <taxon>Rhodospirillaceae</taxon>
        <taxon>Rhodospira</taxon>
    </lineage>
</organism>
<comment type="pathway">
    <text evidence="2">Amino-acid biosynthesis; L-arginine biosynthesis; L-arginine from L-ornithine and carbamoyl phosphate: step 1/3.</text>
</comment>
<dbReference type="EC" id="2.1.3.3" evidence="4 7"/>
<evidence type="ECO:0000256" key="1">
    <source>
        <dbReference type="ARBA" id="ARBA00003822"/>
    </source>
</evidence>
<evidence type="ECO:0000256" key="7">
    <source>
        <dbReference type="HAMAP-Rule" id="MF_01109"/>
    </source>
</evidence>